<protein>
    <submittedName>
        <fullName evidence="1">11328_t:CDS:1</fullName>
    </submittedName>
</protein>
<reference evidence="1" key="1">
    <citation type="submission" date="2021-06" db="EMBL/GenBank/DDBJ databases">
        <authorList>
            <person name="Kallberg Y."/>
            <person name="Tangrot J."/>
            <person name="Rosling A."/>
        </authorList>
    </citation>
    <scope>NUCLEOTIDE SEQUENCE</scope>
    <source>
        <strain evidence="1">CL356</strain>
    </source>
</reference>
<sequence length="640" mass="70950">MSSDEAWRQIQALEKELKLLKTGGPDFTLDHFLVRCEDRLKTLQAIAGNDDLPETTALYIYDLFGTIGDLAAGLLNIENATQDLQISTEQAVRDTASQMKWTDSEDDFPERTPEEFAAQLRADWKGLCDWFLANIGNPIVNPSKPWPMPSNSYDLDECEHWVAEVRRRSTWEKIYLKHAHSSMERMQTLCSQILQRDGSLLSDTLDVSADVRQDFVAMRESIIQTCNDLAEERSKPSPWFEMAIQLLESLPPLEDLEDQEWDHDDEFDDFLDDSELDNNSVSSIEYSIKPATDHHLVHIVPNHNTITSETSNNPSTSRHSPSSFSSKGLFSPTTDTRIQHLEDVSLPSLPQVEALEQSYLFSNIIGSKRTFDQCPPTAKLPSAKSSLVMHTVPQSCPKRKRLDGPSPSGLSLLIGTSKFDGSPVQQSTNLQVASPASSAASSPSSTSSGSESGSPAQWPSPRSDEEDAPSVKSQGKDKPTEGPLCDQQQNRQQEPAAHVASQVTRKDGSDQIQISQNEPPSNVGLAGQKLQKPSQVQISITRKRKWEDVCPSQDTDLRSLSPEIPNPAPVQDVDSAVDSVIAQYDNTAPQGFKASKRVDRFTCHNCLSSTTISAIKTFQNLVEPRCIIVKDRGNAHWPNV</sequence>
<evidence type="ECO:0000313" key="2">
    <source>
        <dbReference type="Proteomes" id="UP000789525"/>
    </source>
</evidence>
<accession>A0ACA9LZQ5</accession>
<proteinExistence type="predicted"/>
<name>A0ACA9LZQ5_9GLOM</name>
<dbReference type="Proteomes" id="UP000789525">
    <property type="component" value="Unassembled WGS sequence"/>
</dbReference>
<dbReference type="EMBL" id="CAJVPT010009090">
    <property type="protein sequence ID" value="CAG8558369.1"/>
    <property type="molecule type" value="Genomic_DNA"/>
</dbReference>
<gene>
    <name evidence="1" type="ORF">ACOLOM_LOCUS5130</name>
</gene>
<keyword evidence="2" id="KW-1185">Reference proteome</keyword>
<evidence type="ECO:0000313" key="1">
    <source>
        <dbReference type="EMBL" id="CAG8558369.1"/>
    </source>
</evidence>
<organism evidence="1 2">
    <name type="scientific">Acaulospora colombiana</name>
    <dbReference type="NCBI Taxonomy" id="27376"/>
    <lineage>
        <taxon>Eukaryota</taxon>
        <taxon>Fungi</taxon>
        <taxon>Fungi incertae sedis</taxon>
        <taxon>Mucoromycota</taxon>
        <taxon>Glomeromycotina</taxon>
        <taxon>Glomeromycetes</taxon>
        <taxon>Diversisporales</taxon>
        <taxon>Acaulosporaceae</taxon>
        <taxon>Acaulospora</taxon>
    </lineage>
</organism>
<comment type="caution">
    <text evidence="1">The sequence shown here is derived from an EMBL/GenBank/DDBJ whole genome shotgun (WGS) entry which is preliminary data.</text>
</comment>